<organism evidence="1">
    <name type="scientific">hydrothermal vent metagenome</name>
    <dbReference type="NCBI Taxonomy" id="652676"/>
    <lineage>
        <taxon>unclassified sequences</taxon>
        <taxon>metagenomes</taxon>
        <taxon>ecological metagenomes</taxon>
    </lineage>
</organism>
<dbReference type="AlphaFoldDB" id="A0A1W1D076"/>
<accession>A0A1W1D076</accession>
<protein>
    <recommendedName>
        <fullName evidence="2">Lipoprotein</fullName>
    </recommendedName>
</protein>
<reference evidence="1" key="1">
    <citation type="submission" date="2016-10" db="EMBL/GenBank/DDBJ databases">
        <authorList>
            <person name="de Groot N.N."/>
        </authorList>
    </citation>
    <scope>NUCLEOTIDE SEQUENCE</scope>
</reference>
<name>A0A1W1D076_9ZZZZ</name>
<gene>
    <name evidence="1" type="ORF">MNB_SV-13-1343</name>
</gene>
<proteinExistence type="predicted"/>
<dbReference type="EMBL" id="FPHM01000259">
    <property type="protein sequence ID" value="SFV71510.1"/>
    <property type="molecule type" value="Genomic_DNA"/>
</dbReference>
<evidence type="ECO:0000313" key="1">
    <source>
        <dbReference type="EMBL" id="SFV71510.1"/>
    </source>
</evidence>
<dbReference type="PROSITE" id="PS51257">
    <property type="entry name" value="PROKAR_LIPOPROTEIN"/>
    <property type="match status" value="1"/>
</dbReference>
<evidence type="ECO:0008006" key="2">
    <source>
        <dbReference type="Google" id="ProtNLM"/>
    </source>
</evidence>
<sequence length="144" mass="16241">MKKIMQKSIIFMFMYVSLFALSGCSGTDDSSAVESEVVTLFLVDEREFAYGGVPYLCDSMDAWDKTSPNGEFTFLPPDNCEFDFLGFEGNYANDPFFDEIVRVVDYKLEGKNEIPYECASFAGSSTYGDGRFDYDSNDACVFYL</sequence>